<sequence>MFEEIQLSGINAKEIASQSNITLIGNQVEEHYKCTDSSITQQIEDIIYVVKVSNGQTVSIHKYDMKDLFHKQITLTSEYLNFSHLITQNGCLIMRDNDTPYLLVVTQTGQIFYKNFISNTQTIIKNLMVDNQRFVCLAKSLINYNQIKFYVLSDVDLLYFITIDVRKGEIVKSKYQLSFGTNFLNKFFGNQTNDWKTAFQINDKQIIHYSFQTQFHLLEIKGTDLTTKQLSIEDNIKVKQIEVFQHKPNGQITMCYLQQNQMKIYSLIGNQLRINCVITNLDFLQNITFNISSIQNTIILIQGNEIYYLSNENNTFELINSNKNSVLGFINQDDQLLLFYKNHISFINQVSDQISKRQYELRQKIYKFKKDVEKQYKLKDEELILQSISIDYYVENKFDQFQTLIKFMHRNFDQKRIIQLMKQQQNNFFIEDFMNELMDDLEDIYYYLKPTIQMLDLDFNQTYTQLIKQLNCLDQFLLSIFYDKFQNSYDNRQDQWVKFSLLKSIVINQLKDYYYMYLEIYLGLTVLANIFNIQVDLQHDHKLFYDTILLLILFQDKSYVSFQDLLKKQFYIISNDIQIQKLNSIQNIIYRFINLIYGEVYRDFAIPEELLSEAFVQNQKKSLINQNNAKDLIRYCRVSQQIGLQQQNILQFINENEDQYQELKLRISFYLQKQQNQFGEDDQQIILKKLISYAIKQEQYQLLFQILNMNETKQINEQLSLMIDSDQLLKCQLNSRTTDQIAELLLQYSRERCNNLKKAEKILQYFSFLMKQESKGKAFTLLFEYVVNLEILLFSLKYKDVAYGVRIQLDYIKLLLNQMELQSQQDQLPYSKQLICKVSDQNYEQFQNPSTINDKSEINLTSPRNIRIVNQEQIIKFQKYKEIQNFVCVNYTPYAQLNKVVEQLIFNGNLNKLIQVFELNLDPNFERNIVFFYFSNEGQRFELLNKARKFLSQKEFSIVLAQISVVCNLNFEKCKELFKMAQSQEYFLQYLINVDKESIAKMII</sequence>
<protein>
    <submittedName>
        <fullName evidence="1">Uncharacterized protein</fullName>
    </submittedName>
</protein>
<keyword evidence="2" id="KW-1185">Reference proteome</keyword>
<evidence type="ECO:0000313" key="2">
    <source>
        <dbReference type="Proteomes" id="UP000692954"/>
    </source>
</evidence>
<name>A0A8S1QYI9_9CILI</name>
<proteinExistence type="predicted"/>
<accession>A0A8S1QYI9</accession>
<dbReference type="OrthoDB" id="295272at2759"/>
<comment type="caution">
    <text evidence="1">The sequence shown here is derived from an EMBL/GenBank/DDBJ whole genome shotgun (WGS) entry which is preliminary data.</text>
</comment>
<dbReference type="EMBL" id="CAJJDN010000126">
    <property type="protein sequence ID" value="CAD8120489.1"/>
    <property type="molecule type" value="Genomic_DNA"/>
</dbReference>
<dbReference type="AlphaFoldDB" id="A0A8S1QYI9"/>
<dbReference type="Proteomes" id="UP000692954">
    <property type="component" value="Unassembled WGS sequence"/>
</dbReference>
<evidence type="ECO:0000313" key="1">
    <source>
        <dbReference type="EMBL" id="CAD8120489.1"/>
    </source>
</evidence>
<organism evidence="1 2">
    <name type="scientific">Paramecium sonneborni</name>
    <dbReference type="NCBI Taxonomy" id="65129"/>
    <lineage>
        <taxon>Eukaryota</taxon>
        <taxon>Sar</taxon>
        <taxon>Alveolata</taxon>
        <taxon>Ciliophora</taxon>
        <taxon>Intramacronucleata</taxon>
        <taxon>Oligohymenophorea</taxon>
        <taxon>Peniculida</taxon>
        <taxon>Parameciidae</taxon>
        <taxon>Paramecium</taxon>
    </lineage>
</organism>
<reference evidence="1" key="1">
    <citation type="submission" date="2021-01" db="EMBL/GenBank/DDBJ databases">
        <authorList>
            <consortium name="Genoscope - CEA"/>
            <person name="William W."/>
        </authorList>
    </citation>
    <scope>NUCLEOTIDE SEQUENCE</scope>
</reference>
<gene>
    <name evidence="1" type="ORF">PSON_ATCC_30995.1.T1260127</name>
</gene>